<feature type="region of interest" description="Disordered" evidence="1">
    <location>
        <begin position="280"/>
        <end position="314"/>
    </location>
</feature>
<dbReference type="InterPro" id="IPR037066">
    <property type="entry name" value="Plug_dom_sf"/>
</dbReference>
<dbReference type="SUPFAM" id="SSF53300">
    <property type="entry name" value="vWA-like"/>
    <property type="match status" value="1"/>
</dbReference>
<dbReference type="RefSeq" id="WP_106521912.1">
    <property type="nucleotide sequence ID" value="NZ_PYGD01000001.1"/>
</dbReference>
<evidence type="ECO:0000259" key="3">
    <source>
        <dbReference type="PROSITE" id="PS50234"/>
    </source>
</evidence>
<gene>
    <name evidence="4" type="ORF">B0I18_1011413</name>
</gene>
<dbReference type="AlphaFoldDB" id="A0A2P8DDJ6"/>
<dbReference type="InterPro" id="IPR051266">
    <property type="entry name" value="CLCR"/>
</dbReference>
<dbReference type="InterPro" id="IPR036465">
    <property type="entry name" value="vWFA_dom_sf"/>
</dbReference>
<organism evidence="4 5">
    <name type="scientific">Taibaiella chishuiensis</name>
    <dbReference type="NCBI Taxonomy" id="1434707"/>
    <lineage>
        <taxon>Bacteria</taxon>
        <taxon>Pseudomonadati</taxon>
        <taxon>Bacteroidota</taxon>
        <taxon>Chitinophagia</taxon>
        <taxon>Chitinophagales</taxon>
        <taxon>Chitinophagaceae</taxon>
        <taxon>Taibaiella</taxon>
    </lineage>
</organism>
<dbReference type="InterPro" id="IPR023997">
    <property type="entry name" value="TonB-dep_OMP_SusC/RagA_CS"/>
</dbReference>
<protein>
    <submittedName>
        <fullName evidence="4">Ca-activated chloride channel family protein</fullName>
    </submittedName>
</protein>
<evidence type="ECO:0000313" key="4">
    <source>
        <dbReference type="EMBL" id="PSK95247.1"/>
    </source>
</evidence>
<dbReference type="InterPro" id="IPR022156">
    <property type="entry name" value="Uncharacterised_YfbK_N"/>
</dbReference>
<evidence type="ECO:0000256" key="2">
    <source>
        <dbReference type="SAM" id="Phobius"/>
    </source>
</evidence>
<keyword evidence="2" id="KW-1133">Transmembrane helix</keyword>
<evidence type="ECO:0000313" key="5">
    <source>
        <dbReference type="Proteomes" id="UP000240572"/>
    </source>
</evidence>
<dbReference type="InterPro" id="IPR021908">
    <property type="entry name" value="YfbK_C"/>
</dbReference>
<dbReference type="EMBL" id="PYGD01000001">
    <property type="protein sequence ID" value="PSK95247.1"/>
    <property type="molecule type" value="Genomic_DNA"/>
</dbReference>
<dbReference type="Gene3D" id="3.40.50.410">
    <property type="entry name" value="von Willebrand factor, type A domain"/>
    <property type="match status" value="1"/>
</dbReference>
<dbReference type="Pfam" id="PF12034">
    <property type="entry name" value="YfbK_C"/>
    <property type="match status" value="1"/>
</dbReference>
<dbReference type="SUPFAM" id="SSF49464">
    <property type="entry name" value="Carboxypeptidase regulatory domain-like"/>
    <property type="match status" value="1"/>
</dbReference>
<reference evidence="4 5" key="1">
    <citation type="submission" date="2018-03" db="EMBL/GenBank/DDBJ databases">
        <title>Genomic Encyclopedia of Type Strains, Phase III (KMG-III): the genomes of soil and plant-associated and newly described type strains.</title>
        <authorList>
            <person name="Whitman W."/>
        </authorList>
    </citation>
    <scope>NUCLEOTIDE SEQUENCE [LARGE SCALE GENOMIC DNA]</scope>
    <source>
        <strain evidence="4 5">CGMCC 1.12700</strain>
    </source>
</reference>
<dbReference type="PROSITE" id="PS50234">
    <property type="entry name" value="VWFA"/>
    <property type="match status" value="1"/>
</dbReference>
<dbReference type="Pfam" id="PF13715">
    <property type="entry name" value="CarbopepD_reg_2"/>
    <property type="match status" value="1"/>
</dbReference>
<proteinExistence type="predicted"/>
<dbReference type="Gene3D" id="2.60.40.1120">
    <property type="entry name" value="Carboxypeptidase-like, regulatory domain"/>
    <property type="match status" value="1"/>
</dbReference>
<dbReference type="SUPFAM" id="SSF56935">
    <property type="entry name" value="Porins"/>
    <property type="match status" value="1"/>
</dbReference>
<keyword evidence="5" id="KW-1185">Reference proteome</keyword>
<feature type="domain" description="VWFA" evidence="3">
    <location>
        <begin position="545"/>
        <end position="730"/>
    </location>
</feature>
<dbReference type="Pfam" id="PF00092">
    <property type="entry name" value="VWA"/>
    <property type="match status" value="1"/>
</dbReference>
<keyword evidence="2" id="KW-0472">Membrane</keyword>
<dbReference type="Pfam" id="PF07715">
    <property type="entry name" value="Plug"/>
    <property type="match status" value="1"/>
</dbReference>
<dbReference type="Pfam" id="PF12450">
    <property type="entry name" value="vWF_A"/>
    <property type="match status" value="1"/>
</dbReference>
<dbReference type="CDD" id="cd01465">
    <property type="entry name" value="vWA_subgroup"/>
    <property type="match status" value="1"/>
</dbReference>
<dbReference type="PANTHER" id="PTHR10579:SF43">
    <property type="entry name" value="ZINC FINGER (C3HC4-TYPE RING FINGER) FAMILY PROTEIN"/>
    <property type="match status" value="1"/>
</dbReference>
<comment type="caution">
    <text evidence="4">The sequence shown here is derived from an EMBL/GenBank/DDBJ whole genome shotgun (WGS) entry which is preliminary data.</text>
</comment>
<dbReference type="PANTHER" id="PTHR10579">
    <property type="entry name" value="CALCIUM-ACTIVATED CHLORIDE CHANNEL REGULATOR"/>
    <property type="match status" value="1"/>
</dbReference>
<dbReference type="InterPro" id="IPR002035">
    <property type="entry name" value="VWF_A"/>
</dbReference>
<accession>A0A2P8DDJ6</accession>
<feature type="transmembrane region" description="Helical" evidence="2">
    <location>
        <begin position="50"/>
        <end position="70"/>
    </location>
</feature>
<name>A0A2P8DDJ6_9BACT</name>
<dbReference type="Proteomes" id="UP000240572">
    <property type="component" value="Unassembled WGS sequence"/>
</dbReference>
<keyword evidence="2" id="KW-0812">Transmembrane</keyword>
<dbReference type="InterPro" id="IPR012910">
    <property type="entry name" value="Plug_dom"/>
</dbReference>
<dbReference type="OrthoDB" id="9805121at2"/>
<dbReference type="NCBIfam" id="TIGR04057">
    <property type="entry name" value="SusC_RagA_signa"/>
    <property type="match status" value="1"/>
</dbReference>
<dbReference type="SMART" id="SM00327">
    <property type="entry name" value="VWA"/>
    <property type="match status" value="1"/>
</dbReference>
<sequence>MEAHDQITEQFREAVGKSESGAFPGMEEVWDRVTAELDKEEPKKRSALPFYRIGIAAAVLVLLGLGVVMLRQNGEQSLIPALAKQKPESLPGRQSQPQQHPGPASGNTDAVLVQQPAPAIPAKSKTEHPQHPAPVNPSPLVAAQVTPRDTPSFLLKGIVLDENGEAVPGAAVRIDGTNYGTVTDMDGAYELNVKGHNTLTIEAVGYTPWKVKAEPGTAMLTTTLPANYLALNEVGLTTPYGRTMTKEKYVGAADRIEGRLLERMPVSDITKAIERAAPGIQITNGGGQPGSGANIRMRGTGSLSGQPGKGYSANKAGYNNTLNGAGQPASGAAPGLHCQGSAHVNAMLPLYVLDGTIYTGDITRLDPNTIHNITILKEATATALYGSRSVNGVIVITTKNGYEAKQKRRFFQRIKRLFRKQQAPGTTMLQATPEINGQETYNPYVENPFESPVAQPLSTFSIDVDNASYTNIRRFINNGQAVPADAVRIEEMINFFEYKYPQPQGPHPFSITTDYSDAPWNKGHKLLRIGLQGKSILPEQLPASNLVFLVDVSGSMNDPNKLPLLKASMKLLVRQLRPVDRVAIVVYAGAAGLVLPSTPGDHKAEINAALEQLQAGGSTAGGAGIELAYKIAAEHFIKDGNNRVILATDGDFNVGASSDADMQTLIEQKRKTNIFLTCLGYGMGNYKDSKMEVLADKGNGNYAYIDNLQEANRFLVKEFSGTMYSIAKDVKIQVAFNPQYVQDYRLIGYENRRLKAEDFANDAIDAGELGSGHRVTALYEIIPRGVTNVFAQKHAETEKAGGAKAVAAFGDELAGIKFRYKKPDGDKSIEMIQTIDHTPQSLEQASADFKLAAAVAWFGLKLRHSDLVQDTTREAILKLAKAAVASDSQGYKAELVRLVETAL</sequence>
<evidence type="ECO:0000256" key="1">
    <source>
        <dbReference type="SAM" id="MobiDB-lite"/>
    </source>
</evidence>
<dbReference type="Gene3D" id="2.170.130.10">
    <property type="entry name" value="TonB-dependent receptor, plug domain"/>
    <property type="match status" value="1"/>
</dbReference>
<feature type="region of interest" description="Disordered" evidence="1">
    <location>
        <begin position="85"/>
        <end position="109"/>
    </location>
</feature>
<dbReference type="InterPro" id="IPR008969">
    <property type="entry name" value="CarboxyPept-like_regulatory"/>
</dbReference>